<protein>
    <submittedName>
        <fullName evidence="3">F-box only protein 8-like</fullName>
    </submittedName>
</protein>
<name>A0AAV7JNS6_9METZ</name>
<dbReference type="Proteomes" id="UP001165289">
    <property type="component" value="Unassembled WGS sequence"/>
</dbReference>
<evidence type="ECO:0000313" key="4">
    <source>
        <dbReference type="Proteomes" id="UP001165289"/>
    </source>
</evidence>
<dbReference type="InterPro" id="IPR000904">
    <property type="entry name" value="Sec7_dom"/>
</dbReference>
<evidence type="ECO:0000259" key="2">
    <source>
        <dbReference type="PROSITE" id="PS50190"/>
    </source>
</evidence>
<dbReference type="Pfam" id="PF12937">
    <property type="entry name" value="F-box-like"/>
    <property type="match status" value="1"/>
</dbReference>
<proteinExistence type="predicted"/>
<dbReference type="InterPro" id="IPR023394">
    <property type="entry name" value="Sec7_C_sf"/>
</dbReference>
<dbReference type="AlphaFoldDB" id="A0AAV7JNS6"/>
<feature type="domain" description="SEC7" evidence="2">
    <location>
        <begin position="77"/>
        <end position="262"/>
    </location>
</feature>
<dbReference type="EMBL" id="JAKMXF010000310">
    <property type="protein sequence ID" value="KAI6650623.1"/>
    <property type="molecule type" value="Genomic_DNA"/>
</dbReference>
<accession>A0AAV7JNS6</accession>
<dbReference type="InterPro" id="IPR035999">
    <property type="entry name" value="Sec7_dom_sf"/>
</dbReference>
<reference evidence="3 4" key="1">
    <citation type="journal article" date="2023" name="BMC Biol.">
        <title>The compact genome of the sponge Oopsacas minuta (Hexactinellida) is lacking key metazoan core genes.</title>
        <authorList>
            <person name="Santini S."/>
            <person name="Schenkelaars Q."/>
            <person name="Jourda C."/>
            <person name="Duchesne M."/>
            <person name="Belahbib H."/>
            <person name="Rocher C."/>
            <person name="Selva M."/>
            <person name="Riesgo A."/>
            <person name="Vervoort M."/>
            <person name="Leys S.P."/>
            <person name="Kodjabachian L."/>
            <person name="Le Bivic A."/>
            <person name="Borchiellini C."/>
            <person name="Claverie J.M."/>
            <person name="Renard E."/>
        </authorList>
    </citation>
    <scope>NUCLEOTIDE SEQUENCE [LARGE SCALE GENOMIC DNA]</scope>
    <source>
        <strain evidence="3">SPO-2</strain>
    </source>
</reference>
<dbReference type="PROSITE" id="PS50190">
    <property type="entry name" value="SEC7"/>
    <property type="match status" value="1"/>
</dbReference>
<sequence length="270" mass="31415">MGQSHTLYRNQSKSKPFPDLSQLPAELAVQVLSHLDATDLCLASCVNEIWQQLADDNVLWLDLCKRRWGFTRQYDKPLSTHFKNYKQLYLSLDTATLSCRTDMREGIVYLVDQEVLWDCIDDIALFILNTSSLSFSSLRRYLKEQPLLLDTIIKNLDFQGVFLPDAIRTFFLHIPPPNSLTQQADELISQFCEHFILCNSDTTFSKDELCYLCYSLFLLSVDLNSPQVKNKMSKREFIRNTRRGHDLPTEYLGYLYDNIYLHGHLAPRLI</sequence>
<dbReference type="InterPro" id="IPR001810">
    <property type="entry name" value="F-box_dom"/>
</dbReference>
<dbReference type="PANTHER" id="PTHR10663">
    <property type="entry name" value="GUANYL-NUCLEOTIDE EXCHANGE FACTOR"/>
    <property type="match status" value="1"/>
</dbReference>
<dbReference type="Pfam" id="PF01369">
    <property type="entry name" value="Sec7"/>
    <property type="match status" value="1"/>
</dbReference>
<evidence type="ECO:0000313" key="3">
    <source>
        <dbReference type="EMBL" id="KAI6650623.1"/>
    </source>
</evidence>
<dbReference type="Gene3D" id="1.10.1000.11">
    <property type="entry name" value="Arf Nucleotide-binding Site Opener,domain 2"/>
    <property type="match status" value="1"/>
</dbReference>
<dbReference type="InterPro" id="IPR048003">
    <property type="entry name" value="FBXO8_F-box"/>
</dbReference>
<dbReference type="SUPFAM" id="SSF81383">
    <property type="entry name" value="F-box domain"/>
    <property type="match status" value="1"/>
</dbReference>
<dbReference type="SUPFAM" id="SSF48425">
    <property type="entry name" value="Sec7 domain"/>
    <property type="match status" value="1"/>
</dbReference>
<keyword evidence="4" id="KW-1185">Reference proteome</keyword>
<dbReference type="SMART" id="SM00256">
    <property type="entry name" value="FBOX"/>
    <property type="match status" value="1"/>
</dbReference>
<dbReference type="PROSITE" id="PS50181">
    <property type="entry name" value="FBOX"/>
    <property type="match status" value="1"/>
</dbReference>
<dbReference type="Gene3D" id="1.20.1280.50">
    <property type="match status" value="1"/>
</dbReference>
<dbReference type="GO" id="GO:0032012">
    <property type="term" value="P:regulation of ARF protein signal transduction"/>
    <property type="evidence" value="ECO:0007669"/>
    <property type="project" value="InterPro"/>
</dbReference>
<organism evidence="3 4">
    <name type="scientific">Oopsacas minuta</name>
    <dbReference type="NCBI Taxonomy" id="111878"/>
    <lineage>
        <taxon>Eukaryota</taxon>
        <taxon>Metazoa</taxon>
        <taxon>Porifera</taxon>
        <taxon>Hexactinellida</taxon>
        <taxon>Hexasterophora</taxon>
        <taxon>Lyssacinosida</taxon>
        <taxon>Leucopsacidae</taxon>
        <taxon>Oopsacas</taxon>
    </lineage>
</organism>
<feature type="domain" description="F-box" evidence="1">
    <location>
        <begin position="17"/>
        <end position="63"/>
    </location>
</feature>
<dbReference type="GO" id="GO:0005085">
    <property type="term" value="F:guanyl-nucleotide exchange factor activity"/>
    <property type="evidence" value="ECO:0007669"/>
    <property type="project" value="InterPro"/>
</dbReference>
<dbReference type="InterPro" id="IPR036047">
    <property type="entry name" value="F-box-like_dom_sf"/>
</dbReference>
<evidence type="ECO:0000259" key="1">
    <source>
        <dbReference type="PROSITE" id="PS50181"/>
    </source>
</evidence>
<gene>
    <name evidence="3" type="ORF">LOD99_7673</name>
</gene>
<dbReference type="PANTHER" id="PTHR10663:SF372">
    <property type="entry name" value="F-BOX ONLY PROTEIN 8"/>
    <property type="match status" value="1"/>
</dbReference>
<dbReference type="SMART" id="SM00222">
    <property type="entry name" value="Sec7"/>
    <property type="match status" value="1"/>
</dbReference>
<comment type="caution">
    <text evidence="3">The sequence shown here is derived from an EMBL/GenBank/DDBJ whole genome shotgun (WGS) entry which is preliminary data.</text>
</comment>
<dbReference type="CDD" id="cd22088">
    <property type="entry name" value="F-box_FBXO8"/>
    <property type="match status" value="1"/>
</dbReference>